<feature type="domain" description="DUF7683" evidence="1">
    <location>
        <begin position="221"/>
        <end position="291"/>
    </location>
</feature>
<evidence type="ECO:0000259" key="1">
    <source>
        <dbReference type="Pfam" id="PF24731"/>
    </source>
</evidence>
<evidence type="ECO:0000313" key="3">
    <source>
        <dbReference type="Proteomes" id="UP000640930"/>
    </source>
</evidence>
<proteinExistence type="predicted"/>
<protein>
    <recommendedName>
        <fullName evidence="1">DUF7683 domain-containing protein</fullName>
    </recommendedName>
</protein>
<gene>
    <name evidence="2" type="ORF">H9636_12570</name>
</gene>
<reference evidence="2 3" key="1">
    <citation type="submission" date="2020-08" db="EMBL/GenBank/DDBJ databases">
        <title>A Genomic Blueprint of the Chicken Gut Microbiome.</title>
        <authorList>
            <person name="Gilroy R."/>
            <person name="Ravi A."/>
            <person name="Getino M."/>
            <person name="Pursley I."/>
            <person name="Horton D.L."/>
            <person name="Alikhan N.-F."/>
            <person name="Baker D."/>
            <person name="Gharbi K."/>
            <person name="Hall N."/>
            <person name="Watson M."/>
            <person name="Adriaenssens E.M."/>
            <person name="Foster-Nyarko E."/>
            <person name="Jarju S."/>
            <person name="Secka A."/>
            <person name="Antonio M."/>
            <person name="Oren A."/>
            <person name="Chaudhuri R."/>
            <person name="La Ragione R.M."/>
            <person name="Hildebrand F."/>
            <person name="Pallen M.J."/>
        </authorList>
    </citation>
    <scope>NUCLEOTIDE SEQUENCE [LARGE SCALE GENOMIC DNA]</scope>
    <source>
        <strain evidence="2 3">Re31</strain>
    </source>
</reference>
<dbReference type="Proteomes" id="UP000640930">
    <property type="component" value="Unassembled WGS sequence"/>
</dbReference>
<keyword evidence="3" id="KW-1185">Reference proteome</keyword>
<evidence type="ECO:0000313" key="2">
    <source>
        <dbReference type="EMBL" id="MBD8027487.1"/>
    </source>
</evidence>
<dbReference type="Pfam" id="PF24731">
    <property type="entry name" value="DUF7683"/>
    <property type="match status" value="1"/>
</dbReference>
<dbReference type="InterPro" id="IPR056100">
    <property type="entry name" value="DUF7683"/>
</dbReference>
<comment type="caution">
    <text evidence="2">The sequence shown here is derived from an EMBL/GenBank/DDBJ whole genome shotgun (WGS) entry which is preliminary data.</text>
</comment>
<dbReference type="EMBL" id="JACSQA010000019">
    <property type="protein sequence ID" value="MBD8027487.1"/>
    <property type="molecule type" value="Genomic_DNA"/>
</dbReference>
<accession>A0ABR8XE45</accession>
<sequence>MTDPIGNRCIDPKGLMLFFVELINEGVTRKELGIAIKKGGLKVNMKYQWRITKYNPAFRDQDGVYMKDEWISSSDIGQTFNGKELTLNEYLEVEKAYVHAVMEFLKESQLTSLRIIQLQIHHEFLSDKSSLLYEEAFYLPIVEDAVIHEKDIPTVCKMVLRDYIHCHFVSMGQFFVHFGWDYYMYIGSNQPCNNAIKFAQNNKLFVEEYPSPYYLVEEKVIRYVEWAAKNEEVIVGEERLQNVPLSELQKALHLSEEHPVIGSFTIKHDNKDFFQQFINHKMDFSKYEYYLYCGD</sequence>
<organism evidence="2 3">
    <name type="scientific">Ureibacillus galli</name>
    <dbReference type="NCBI Taxonomy" id="2762222"/>
    <lineage>
        <taxon>Bacteria</taxon>
        <taxon>Bacillati</taxon>
        <taxon>Bacillota</taxon>
        <taxon>Bacilli</taxon>
        <taxon>Bacillales</taxon>
        <taxon>Caryophanaceae</taxon>
        <taxon>Ureibacillus</taxon>
    </lineage>
</organism>
<name>A0ABR8XE45_9BACL</name>